<comment type="caution">
    <text evidence="1">The sequence shown here is derived from an EMBL/GenBank/DDBJ whole genome shotgun (WGS) entry which is preliminary data.</text>
</comment>
<reference evidence="1" key="1">
    <citation type="submission" date="2020-08" db="EMBL/GenBank/DDBJ databases">
        <title>Multicomponent nature underlies the extraordinary mechanical properties of spider dragline silk.</title>
        <authorList>
            <person name="Kono N."/>
            <person name="Nakamura H."/>
            <person name="Mori M."/>
            <person name="Yoshida Y."/>
            <person name="Ohtoshi R."/>
            <person name="Malay A.D."/>
            <person name="Moran D.A.P."/>
            <person name="Tomita M."/>
            <person name="Numata K."/>
            <person name="Arakawa K."/>
        </authorList>
    </citation>
    <scope>NUCLEOTIDE SEQUENCE</scope>
</reference>
<sequence length="210" mass="24368">MRHTEPAERRAARLEDARLRTQQSRSAATDLVSYQRNEREMVRIAGTHTQRTADLNLHYHCLAFRYNPAIDYSSIQNVVIGQMSYVCTYCQALKFNNETKRMCCAGKNIKLPHLEAPPEPLKALLGGSTVESRHFLSNIRKYNYCFQMTSFGAEIMTAQSMSTFKIKKNKYMTKLDHCSRSKIVTINSFKWTLSVMIKMKLMHVMEYILH</sequence>
<evidence type="ECO:0008006" key="3">
    <source>
        <dbReference type="Google" id="ProtNLM"/>
    </source>
</evidence>
<organism evidence="1 2">
    <name type="scientific">Trichonephila clavipes</name>
    <name type="common">Golden silk orbweaver</name>
    <name type="synonym">Nephila clavipes</name>
    <dbReference type="NCBI Taxonomy" id="2585209"/>
    <lineage>
        <taxon>Eukaryota</taxon>
        <taxon>Metazoa</taxon>
        <taxon>Ecdysozoa</taxon>
        <taxon>Arthropoda</taxon>
        <taxon>Chelicerata</taxon>
        <taxon>Arachnida</taxon>
        <taxon>Araneae</taxon>
        <taxon>Araneomorphae</taxon>
        <taxon>Entelegynae</taxon>
        <taxon>Araneoidea</taxon>
        <taxon>Nephilidae</taxon>
        <taxon>Trichonephila</taxon>
    </lineage>
</organism>
<name>A0A8X6SGH1_TRICX</name>
<proteinExistence type="predicted"/>
<dbReference type="Proteomes" id="UP000887159">
    <property type="component" value="Unassembled WGS sequence"/>
</dbReference>
<protein>
    <recommendedName>
        <fullName evidence="3">Helitron helicase-like domain-containing protein</fullName>
    </recommendedName>
</protein>
<dbReference type="EMBL" id="BMAU01021279">
    <property type="protein sequence ID" value="GFY07986.1"/>
    <property type="molecule type" value="Genomic_DNA"/>
</dbReference>
<evidence type="ECO:0000313" key="2">
    <source>
        <dbReference type="Proteomes" id="UP000887159"/>
    </source>
</evidence>
<dbReference type="AlphaFoldDB" id="A0A8X6SGH1"/>
<keyword evidence="2" id="KW-1185">Reference proteome</keyword>
<gene>
    <name evidence="1" type="primary">AVEN_151483_1</name>
    <name evidence="1" type="ORF">TNCV_2580181</name>
</gene>
<accession>A0A8X6SGH1</accession>
<evidence type="ECO:0000313" key="1">
    <source>
        <dbReference type="EMBL" id="GFY07986.1"/>
    </source>
</evidence>